<evidence type="ECO:0000256" key="3">
    <source>
        <dbReference type="ARBA" id="ARBA00022603"/>
    </source>
</evidence>
<evidence type="ECO:0000259" key="8">
    <source>
        <dbReference type="PROSITE" id="PS50280"/>
    </source>
</evidence>
<dbReference type="SMART" id="SM00355">
    <property type="entry name" value="ZnF_C2H2"/>
    <property type="match status" value="4"/>
</dbReference>
<dbReference type="InterPro" id="IPR013087">
    <property type="entry name" value="Znf_C2H2_type"/>
</dbReference>
<proteinExistence type="predicted"/>
<dbReference type="Pfam" id="PF05033">
    <property type="entry name" value="Pre-SET"/>
    <property type="match status" value="1"/>
</dbReference>
<dbReference type="PROSITE" id="PS50157">
    <property type="entry name" value="ZINC_FINGER_C2H2_2"/>
    <property type="match status" value="3"/>
</dbReference>
<dbReference type="GO" id="GO:0032259">
    <property type="term" value="P:methylation"/>
    <property type="evidence" value="ECO:0007669"/>
    <property type="project" value="UniProtKB-KW"/>
</dbReference>
<dbReference type="Gene3D" id="3.30.160.60">
    <property type="entry name" value="Classic Zinc Finger"/>
    <property type="match status" value="1"/>
</dbReference>
<reference evidence="11 12" key="1">
    <citation type="submission" date="2023-10" db="EMBL/GenBank/DDBJ databases">
        <title>Chromosome-scale genome assembly provides insights into flower coloration mechanisms of Canna indica.</title>
        <authorList>
            <person name="Li C."/>
        </authorList>
    </citation>
    <scope>NUCLEOTIDE SEQUENCE [LARGE SCALE GENOMIC DNA]</scope>
    <source>
        <tissue evidence="11">Flower</tissue>
    </source>
</reference>
<keyword evidence="6" id="KW-0863">Zinc-finger</keyword>
<evidence type="ECO:0000256" key="1">
    <source>
        <dbReference type="ARBA" id="ARBA00004286"/>
    </source>
</evidence>
<feature type="domain" description="Post-SET" evidence="10">
    <location>
        <begin position="1616"/>
        <end position="1632"/>
    </location>
</feature>
<feature type="domain" description="C2H2-type" evidence="7">
    <location>
        <begin position="1088"/>
        <end position="1116"/>
    </location>
</feature>
<evidence type="ECO:0000313" key="11">
    <source>
        <dbReference type="EMBL" id="WOK98484.1"/>
    </source>
</evidence>
<keyword evidence="6" id="KW-0862">Zinc</keyword>
<dbReference type="Proteomes" id="UP001327560">
    <property type="component" value="Chromosome 2"/>
</dbReference>
<keyword evidence="2" id="KW-0158">Chromosome</keyword>
<organism evidence="11 12">
    <name type="scientific">Canna indica</name>
    <name type="common">Indian-shot</name>
    <dbReference type="NCBI Taxonomy" id="4628"/>
    <lineage>
        <taxon>Eukaryota</taxon>
        <taxon>Viridiplantae</taxon>
        <taxon>Streptophyta</taxon>
        <taxon>Embryophyta</taxon>
        <taxon>Tracheophyta</taxon>
        <taxon>Spermatophyta</taxon>
        <taxon>Magnoliopsida</taxon>
        <taxon>Liliopsida</taxon>
        <taxon>Zingiberales</taxon>
        <taxon>Cannaceae</taxon>
        <taxon>Canna</taxon>
    </lineage>
</organism>
<name>A0AAQ3Q7B2_9LILI</name>
<dbReference type="InterPro" id="IPR040689">
    <property type="entry name" value="SUVR5_Znf-C2H2_3rpt"/>
</dbReference>
<evidence type="ECO:0000313" key="12">
    <source>
        <dbReference type="Proteomes" id="UP001327560"/>
    </source>
</evidence>
<feature type="domain" description="Pre-SET" evidence="9">
    <location>
        <begin position="1398"/>
        <end position="1474"/>
    </location>
</feature>
<evidence type="ECO:0000259" key="9">
    <source>
        <dbReference type="PROSITE" id="PS50867"/>
    </source>
</evidence>
<dbReference type="Gene3D" id="2.170.270.10">
    <property type="entry name" value="SET domain"/>
    <property type="match status" value="1"/>
</dbReference>
<evidence type="ECO:0000259" key="7">
    <source>
        <dbReference type="PROSITE" id="PS50157"/>
    </source>
</evidence>
<dbReference type="SMART" id="SM00317">
    <property type="entry name" value="SET"/>
    <property type="match status" value="1"/>
</dbReference>
<keyword evidence="5" id="KW-0949">S-adenosyl-L-methionine</keyword>
<dbReference type="SMART" id="SM00468">
    <property type="entry name" value="PreSET"/>
    <property type="match status" value="1"/>
</dbReference>
<dbReference type="InterPro" id="IPR007728">
    <property type="entry name" value="Pre-SET_dom"/>
</dbReference>
<dbReference type="PROSITE" id="PS00028">
    <property type="entry name" value="ZINC_FINGER_C2H2_1"/>
    <property type="match status" value="4"/>
</dbReference>
<feature type="domain" description="C2H2-type" evidence="7">
    <location>
        <begin position="1032"/>
        <end position="1060"/>
    </location>
</feature>
<feature type="domain" description="C2H2-type" evidence="7">
    <location>
        <begin position="998"/>
        <end position="1021"/>
    </location>
</feature>
<dbReference type="GO" id="GO:0005634">
    <property type="term" value="C:nucleus"/>
    <property type="evidence" value="ECO:0007669"/>
    <property type="project" value="InterPro"/>
</dbReference>
<dbReference type="GO" id="GO:0042054">
    <property type="term" value="F:histone methyltransferase activity"/>
    <property type="evidence" value="ECO:0007669"/>
    <property type="project" value="InterPro"/>
</dbReference>
<feature type="domain" description="SET" evidence="8">
    <location>
        <begin position="1477"/>
        <end position="1609"/>
    </location>
</feature>
<dbReference type="InterPro" id="IPR046341">
    <property type="entry name" value="SET_dom_sf"/>
</dbReference>
<dbReference type="Pfam" id="PF00856">
    <property type="entry name" value="SET"/>
    <property type="match status" value="1"/>
</dbReference>
<dbReference type="PANTHER" id="PTHR47325">
    <property type="entry name" value="HISTONE-LYSINE N-METHYLTRANSFERASE SUVR5"/>
    <property type="match status" value="1"/>
</dbReference>
<keyword evidence="6" id="KW-0479">Metal-binding</keyword>
<dbReference type="PROSITE" id="PS50868">
    <property type="entry name" value="POST_SET"/>
    <property type="match status" value="1"/>
</dbReference>
<dbReference type="EMBL" id="CP136891">
    <property type="protein sequence ID" value="WOK98484.1"/>
    <property type="molecule type" value="Genomic_DNA"/>
</dbReference>
<comment type="subcellular location">
    <subcellularLocation>
        <location evidence="1">Chromosome</location>
    </subcellularLocation>
</comment>
<keyword evidence="12" id="KW-1185">Reference proteome</keyword>
<keyword evidence="4" id="KW-0808">Transferase</keyword>
<dbReference type="GO" id="GO:0005694">
    <property type="term" value="C:chromosome"/>
    <property type="evidence" value="ECO:0007669"/>
    <property type="project" value="UniProtKB-SubCell"/>
</dbReference>
<evidence type="ECO:0000256" key="5">
    <source>
        <dbReference type="ARBA" id="ARBA00022691"/>
    </source>
</evidence>
<evidence type="ECO:0000256" key="2">
    <source>
        <dbReference type="ARBA" id="ARBA00022454"/>
    </source>
</evidence>
<dbReference type="GO" id="GO:0008270">
    <property type="term" value="F:zinc ion binding"/>
    <property type="evidence" value="ECO:0007669"/>
    <property type="project" value="UniProtKB-KW"/>
</dbReference>
<evidence type="ECO:0000256" key="4">
    <source>
        <dbReference type="ARBA" id="ARBA00022679"/>
    </source>
</evidence>
<accession>A0AAQ3Q7B2</accession>
<dbReference type="PROSITE" id="PS50280">
    <property type="entry name" value="SET"/>
    <property type="match status" value="1"/>
</dbReference>
<dbReference type="PANTHER" id="PTHR47325:SF1">
    <property type="entry name" value="HISTONE-LYSINE N-METHYLTRANSFERASE SUVR5"/>
    <property type="match status" value="1"/>
</dbReference>
<evidence type="ECO:0000259" key="10">
    <source>
        <dbReference type="PROSITE" id="PS50868"/>
    </source>
</evidence>
<dbReference type="SMART" id="SM00508">
    <property type="entry name" value="PostSET"/>
    <property type="match status" value="1"/>
</dbReference>
<dbReference type="InterPro" id="IPR001214">
    <property type="entry name" value="SET_dom"/>
</dbReference>
<protein>
    <submittedName>
        <fullName evidence="11">Histone-lysine N-methyltransferase SUVR5 isoform X1</fullName>
    </submittedName>
</protein>
<evidence type="ECO:0000256" key="6">
    <source>
        <dbReference type="PROSITE-ProRule" id="PRU00042"/>
    </source>
</evidence>
<keyword evidence="3" id="KW-0489">Methyltransferase</keyword>
<dbReference type="Pfam" id="PF18868">
    <property type="entry name" value="zf-C2H2_3rep"/>
    <property type="match status" value="1"/>
</dbReference>
<dbReference type="PROSITE" id="PS50867">
    <property type="entry name" value="PRE_SET"/>
    <property type="match status" value="1"/>
</dbReference>
<dbReference type="InterPro" id="IPR003616">
    <property type="entry name" value="Post-SET_dom"/>
</dbReference>
<sequence>MVEEPTFPRADCQQPRPTEQLLFTNCDRKQASLIVDFAQKGHGLEQIFSEKDDNLNGIRTSPHCQTITLLNSMHADGLQQRKVDEELTYHHKENANYSTADNHLDGFRVSNFNSEEADPLNKEGCNNTCSSPITELYSTSACCLTKVSDVTQDQQAELMDGLEPNGCNSTEDSQWGKADGARVGSMRSADTHISHSNADKIDQPCLLNELTSLGSVKFFEPYNMHIEGKEENVFLPSHNHPFPDKMDCNLHNENQEEDLGAQGNKYNYLEQDHAVALWVKWGGKWQTGIRCPLADCPLSALRAKPTHERKRYIPVFFPRGRTYSWADLLLVRSIDELPEPLLRGTHRRWRKLVKDLTLPHRHIMQKLAVAMLDISDRLHTEAVIENARKVTAWKDFAMEASQCRDYTDLGRMLLKLQTMILPHYMSGTWLESSFGFWKSKCQNAQSAESIETLTEELIDAILWVEVNNLWNAPMQPELGLEWKTWKQEAIRLFFSLHPAAISGDTGSNNGTNSLVTVDEASRKRPKLEIRRAETCVSQIEAPAYTPEINVVEAESRHCNRQEVTESTLSQPCKVEEISRVIGPSESHVLDKSCNGLVDVSNVTKGIQNAQVSAVTNLQRGMGGIGVSLSSQNESEVKMKYRQCLAFVLSKGRQCGRWASDGDIYCCVHLNAQYAEKLSQEALKLPVEAPMCEGTTTHGTKCKHHARQGSTFCKKHQLLGSHGQTYDENHSSGNALRENNCENLLWESSSTSNTVRGELLSPEEIQTSHENLVPVVIGVTLDERNCLMKKSDLYNALPAIVSSTNLPRCVGSCHQGNDNQCQEYATRHTLYCEEHIPKFLKRARNGKSRLVSKDIFLNLLKNCNSRKEKLCLHQACELLYGFMKNGLSRQRPVSRDDTIAWILSEASKDQAVGEFLLKLVSSERDKLCNVWGFNLDKNRQKSSLETKITVMPMLNNKDQCAEPSIKCKICAQEFADDHKLGIHWTQFHKKEARWLFRGYACAVCMTSFTNKKVLEAHVKERHGVQFLEHSTIFRCMPCNSHFVSSEQLWQHILSSHTMDFRLPDLSLQSLDKSLQPKIEIENHDDSQKLTCKFCGMKFDVLPDLGRHHQVAHMNPNPISQCNPKRGNYHLKRSKHCYPRLKKKIDSSFSYKNRISFDMQKHFKSSHSVHSVKGLQNQPSESLGLGQLLDIHCSGVAETLFSEVQETKPRPSNPELLSIARSACCRNNFNAALEVKYGILQENVYLKALKLCSELNIQVGWHLEGFICPKGCKPRTKLDSLAPLEVLKPDPAETPVCAIDPFNITNWEMDESHYILNLEHINSKSTGKAIILCEDVSFGREPVPVACVVDEHLKDSFPVIPHEVPCSQELSIHLPWKAFNYVTKRLIGPSLDRGAKDLQLGCKCPDAMCNPKNCDHVYPFNDDQTSAKDFKGNLIHRRFAYDEKGRIVVEEGRPVYECNSRCKCGATCPNRVLQRGVQVKLEIFRTEKKGWAVRAVEAISRGTFVCEYIGEVLNDEEAKKKGERYSSGGCSYLYDIGVHANDAQGLIEGEVPYMIDASKYGNVARFINHSCSPNLVNYLVLVENMDFQLAHIGLYASRDIAIGEELAYDYLSKLIPGDGHPCHCGTSNCRGRLY</sequence>
<dbReference type="SUPFAM" id="SSF82199">
    <property type="entry name" value="SET domain"/>
    <property type="match status" value="1"/>
</dbReference>
<gene>
    <name evidence="11" type="ORF">Cni_G07196</name>
</gene>